<dbReference type="RefSeq" id="WP_093096515.1">
    <property type="nucleotide sequence ID" value="NZ_FOTQ01000012.1"/>
</dbReference>
<name>A0A1I4STB9_9RHOB</name>
<dbReference type="Pfam" id="PF12525">
    <property type="entry name" value="DUF3726"/>
    <property type="match status" value="1"/>
</dbReference>
<gene>
    <name evidence="1" type="ORF">SAMN04488042_11229</name>
</gene>
<dbReference type="STRING" id="254406.SAMN04488042_11229"/>
<reference evidence="1 2" key="1">
    <citation type="submission" date="2016-10" db="EMBL/GenBank/DDBJ databases">
        <authorList>
            <person name="de Groot N.N."/>
        </authorList>
    </citation>
    <scope>NUCLEOTIDE SEQUENCE [LARGE SCALE GENOMIC DNA]</scope>
    <source>
        <strain evidence="1 2">DSM 15283</strain>
    </source>
</reference>
<dbReference type="AlphaFoldDB" id="A0A1I4STB9"/>
<dbReference type="OrthoDB" id="8420038at2"/>
<protein>
    <recommendedName>
        <fullName evidence="3">DUF3726 domain-containing protein</fullName>
    </recommendedName>
</protein>
<dbReference type="EMBL" id="FOTQ01000012">
    <property type="protein sequence ID" value="SFM67736.1"/>
    <property type="molecule type" value="Genomic_DNA"/>
</dbReference>
<dbReference type="InterPro" id="IPR022201">
    <property type="entry name" value="DUF3726"/>
</dbReference>
<dbReference type="Proteomes" id="UP000199144">
    <property type="component" value="Unassembled WGS sequence"/>
</dbReference>
<proteinExistence type="predicted"/>
<evidence type="ECO:0008006" key="3">
    <source>
        <dbReference type="Google" id="ProtNLM"/>
    </source>
</evidence>
<organism evidence="1 2">
    <name type="scientific">Shimia aestuarii</name>
    <dbReference type="NCBI Taxonomy" id="254406"/>
    <lineage>
        <taxon>Bacteria</taxon>
        <taxon>Pseudomonadati</taxon>
        <taxon>Pseudomonadota</taxon>
        <taxon>Alphaproteobacteria</taxon>
        <taxon>Rhodobacterales</taxon>
        <taxon>Roseobacteraceae</taxon>
    </lineage>
</organism>
<sequence length="201" mass="20679">MTFSLNEVEAMAKKATRGAGYPWGLAEEASKATRWLCAQGIDGVAVLARVLARRQGCAAKGMEDCLPCADCPIGMGLALSDEAAQLVSTPKSFEAAPVPVFLLPFAAMAARRLGTTVMVRGDGFEAVTNGARLSLRGAVPVAAAVQVMAGGELGDVAALATRATPDPEAWDMLSALAHRTYAPATEESRLLGAGAGTTDND</sequence>
<keyword evidence="2" id="KW-1185">Reference proteome</keyword>
<evidence type="ECO:0000313" key="2">
    <source>
        <dbReference type="Proteomes" id="UP000199144"/>
    </source>
</evidence>
<accession>A0A1I4STB9</accession>
<evidence type="ECO:0000313" key="1">
    <source>
        <dbReference type="EMBL" id="SFM67736.1"/>
    </source>
</evidence>